<evidence type="ECO:0000256" key="11">
    <source>
        <dbReference type="ARBA" id="ARBA00029960"/>
    </source>
</evidence>
<dbReference type="PANTHER" id="PTHR22749">
    <property type="entry name" value="RIBOFLAVIN KINASE/FMN ADENYLYLTRANSFERASE"/>
    <property type="match status" value="1"/>
</dbReference>
<keyword evidence="7" id="KW-0288">FMN</keyword>
<feature type="region of interest" description="Disordered" evidence="12">
    <location>
        <begin position="312"/>
        <end position="393"/>
    </location>
</feature>
<evidence type="ECO:0000256" key="6">
    <source>
        <dbReference type="ARBA" id="ARBA00022630"/>
    </source>
</evidence>
<comment type="similarity">
    <text evidence="3">Belongs to the flavokinase family.</text>
</comment>
<keyword evidence="6" id="KW-0285">Flavoprotein</keyword>
<protein>
    <recommendedName>
        <fullName evidence="5">Riboflavin kinase</fullName>
        <ecNumber evidence="4">2.7.1.26</ecNumber>
    </recommendedName>
    <alternativeName>
        <fullName evidence="11">Flavin mononucleotide kinase 1</fullName>
    </alternativeName>
</protein>
<accession>A0A1M2VSE1</accession>
<organism evidence="15 16">
    <name type="scientific">Trametes pubescens</name>
    <name type="common">White-rot fungus</name>
    <dbReference type="NCBI Taxonomy" id="154538"/>
    <lineage>
        <taxon>Eukaryota</taxon>
        <taxon>Fungi</taxon>
        <taxon>Dikarya</taxon>
        <taxon>Basidiomycota</taxon>
        <taxon>Agaricomycotina</taxon>
        <taxon>Agaricomycetes</taxon>
        <taxon>Polyporales</taxon>
        <taxon>Polyporaceae</taxon>
        <taxon>Trametes</taxon>
    </lineage>
</organism>
<dbReference type="InterPro" id="IPR013170">
    <property type="entry name" value="mRNA_splic_Cwf21_dom"/>
</dbReference>
<evidence type="ECO:0000256" key="7">
    <source>
        <dbReference type="ARBA" id="ARBA00022643"/>
    </source>
</evidence>
<feature type="domain" description="CWF21" evidence="14">
    <location>
        <begin position="235"/>
        <end position="280"/>
    </location>
</feature>
<dbReference type="GO" id="GO:0005524">
    <property type="term" value="F:ATP binding"/>
    <property type="evidence" value="ECO:0007669"/>
    <property type="project" value="UniProtKB-KW"/>
</dbReference>
<evidence type="ECO:0000256" key="2">
    <source>
        <dbReference type="ARBA" id="ARBA00005201"/>
    </source>
</evidence>
<dbReference type="Gene3D" id="2.40.30.30">
    <property type="entry name" value="Riboflavin kinase-like"/>
    <property type="match status" value="1"/>
</dbReference>
<evidence type="ECO:0000256" key="9">
    <source>
        <dbReference type="ARBA" id="ARBA00022741"/>
    </source>
</evidence>
<evidence type="ECO:0000259" key="14">
    <source>
        <dbReference type="SMART" id="SM01115"/>
    </source>
</evidence>
<reference evidence="15 16" key="1">
    <citation type="submission" date="2016-10" db="EMBL/GenBank/DDBJ databases">
        <title>Genome sequence of the basidiomycete white-rot fungus Trametes pubescens.</title>
        <authorList>
            <person name="Makela M.R."/>
            <person name="Granchi Z."/>
            <person name="Peng M."/>
            <person name="De Vries R.P."/>
            <person name="Grigoriev I."/>
            <person name="Riley R."/>
            <person name="Hilden K."/>
        </authorList>
    </citation>
    <scope>NUCLEOTIDE SEQUENCE [LARGE SCALE GENOMIC DNA]</scope>
    <source>
        <strain evidence="15 16">FBCC735</strain>
    </source>
</reference>
<dbReference type="SMART" id="SM00904">
    <property type="entry name" value="Flavokinase"/>
    <property type="match status" value="1"/>
</dbReference>
<proteinExistence type="inferred from homology"/>
<keyword evidence="9" id="KW-0547">Nucleotide-binding</keyword>
<dbReference type="Pfam" id="PF08312">
    <property type="entry name" value="cwf21"/>
    <property type="match status" value="1"/>
</dbReference>
<name>A0A1M2VSE1_TRAPU</name>
<dbReference type="GO" id="GO:0008531">
    <property type="term" value="F:riboflavin kinase activity"/>
    <property type="evidence" value="ECO:0007669"/>
    <property type="project" value="UniProtKB-EC"/>
</dbReference>
<evidence type="ECO:0000256" key="8">
    <source>
        <dbReference type="ARBA" id="ARBA00022679"/>
    </source>
</evidence>
<evidence type="ECO:0000313" key="15">
    <source>
        <dbReference type="EMBL" id="OJT10513.1"/>
    </source>
</evidence>
<dbReference type="Proteomes" id="UP000184267">
    <property type="component" value="Unassembled WGS sequence"/>
</dbReference>
<feature type="compositionally biased region" description="Basic and acidic residues" evidence="12">
    <location>
        <begin position="316"/>
        <end position="383"/>
    </location>
</feature>
<evidence type="ECO:0000256" key="10">
    <source>
        <dbReference type="ARBA" id="ARBA00022840"/>
    </source>
</evidence>
<evidence type="ECO:0000259" key="13">
    <source>
        <dbReference type="SMART" id="SM00904"/>
    </source>
</evidence>
<dbReference type="GO" id="GO:0009398">
    <property type="term" value="P:FMN biosynthetic process"/>
    <property type="evidence" value="ECO:0007669"/>
    <property type="project" value="UniProtKB-UniPathway"/>
</dbReference>
<dbReference type="GO" id="GO:0005634">
    <property type="term" value="C:nucleus"/>
    <property type="evidence" value="ECO:0007669"/>
    <property type="project" value="UniProtKB-ARBA"/>
</dbReference>
<dbReference type="EC" id="2.7.1.26" evidence="4"/>
<dbReference type="UniPathway" id="UPA00276">
    <property type="reaction ID" value="UER00406"/>
</dbReference>
<dbReference type="GO" id="GO:0005739">
    <property type="term" value="C:mitochondrion"/>
    <property type="evidence" value="ECO:0007669"/>
    <property type="project" value="TreeGrafter"/>
</dbReference>
<comment type="caution">
    <text evidence="15">The sequence shown here is derived from an EMBL/GenBank/DDBJ whole genome shotgun (WGS) entry which is preliminary data.</text>
</comment>
<dbReference type="CDD" id="cd21372">
    <property type="entry name" value="cwf21_CWC21-like"/>
    <property type="match status" value="1"/>
</dbReference>
<dbReference type="PANTHER" id="PTHR22749:SF6">
    <property type="entry name" value="RIBOFLAVIN KINASE"/>
    <property type="match status" value="1"/>
</dbReference>
<dbReference type="InterPro" id="IPR023465">
    <property type="entry name" value="Riboflavin_kinase_dom_sf"/>
</dbReference>
<dbReference type="SUPFAM" id="SSF82114">
    <property type="entry name" value="Riboflavin kinase-like"/>
    <property type="match status" value="1"/>
</dbReference>
<gene>
    <name evidence="15" type="ORF">TRAPUB_12951</name>
</gene>
<keyword evidence="10" id="KW-0067">ATP-binding</keyword>
<dbReference type="AlphaFoldDB" id="A0A1M2VSE1"/>
<keyword evidence="15" id="KW-0418">Kinase</keyword>
<evidence type="ECO:0000256" key="5">
    <source>
        <dbReference type="ARBA" id="ARBA00017394"/>
    </source>
</evidence>
<evidence type="ECO:0000256" key="1">
    <source>
        <dbReference type="ARBA" id="ARBA00003572"/>
    </source>
</evidence>
<dbReference type="Gene3D" id="6.10.140.420">
    <property type="match status" value="1"/>
</dbReference>
<dbReference type="STRING" id="154538.A0A1M2VSE1"/>
<evidence type="ECO:0000256" key="4">
    <source>
        <dbReference type="ARBA" id="ARBA00012105"/>
    </source>
</evidence>
<dbReference type="GO" id="GO:0009231">
    <property type="term" value="P:riboflavin biosynthetic process"/>
    <property type="evidence" value="ECO:0007669"/>
    <property type="project" value="InterPro"/>
</dbReference>
<comment type="pathway">
    <text evidence="2">Cofactor biosynthesis; FMN biosynthesis; FMN from riboflavin (ATP route): step 1/1.</text>
</comment>
<sequence length="464" mass="52754">MGLEDRAAAPVRTESFRETRPQIVGPEVPQKPFPIHLSGVVQRGFGRGGKDLGCPTANLPDESIAPMSSVTDTGVYYGYAQVSREKDGRVVLSEEDGKVLPMVMSLGWNPFYKNERMTAEIHIMHDFKTDFYGHHMKAIVLGYIRPELDYTSREGLIDDIETDKRVALNSLARRAYEDYQKDSFLDLTTTHPRLGTNGYVVRNLSAIRSHQSVHDRAGAWDVAPPKHREPDAEILEHERKRKVEVKCLELQLQLEDEGVDEDKIEEQVGELRTKLLAEAASFTQNAKALKPSDTHGIAAAKKEELSKMARAFGTRSDYHEGDAFDREKQEEQRMRRTAEREERDRQRDEERAKMLAQKEKWEAERKERDRLRRREEDRRRKEKEEEEAASFAIASSSPTHLSLAFATPPSSYVAFAFTTSPQTRFPITLISSGSRQAPIRVALSCAVPSPSLPAVWFCRATVER</sequence>
<dbReference type="EMBL" id="MNAD01000773">
    <property type="protein sequence ID" value="OJT10513.1"/>
    <property type="molecule type" value="Genomic_DNA"/>
</dbReference>
<dbReference type="InterPro" id="IPR023468">
    <property type="entry name" value="Riboflavin_kinase"/>
</dbReference>
<dbReference type="InterPro" id="IPR015865">
    <property type="entry name" value="Riboflavin_kinase_bac/euk"/>
</dbReference>
<keyword evidence="16" id="KW-1185">Reference proteome</keyword>
<dbReference type="Pfam" id="PF01687">
    <property type="entry name" value="Flavokinase"/>
    <property type="match status" value="1"/>
</dbReference>
<evidence type="ECO:0000256" key="12">
    <source>
        <dbReference type="SAM" id="MobiDB-lite"/>
    </source>
</evidence>
<dbReference type="OrthoDB" id="276388at2759"/>
<dbReference type="SMART" id="SM01115">
    <property type="entry name" value="cwf21"/>
    <property type="match status" value="1"/>
</dbReference>
<comment type="function">
    <text evidence="1">Catalyzes the phosphorylation of riboflavin (vitamin B2) to form flavin mononucleotide (FMN) coenzyme.</text>
</comment>
<keyword evidence="8" id="KW-0808">Transferase</keyword>
<evidence type="ECO:0000313" key="16">
    <source>
        <dbReference type="Proteomes" id="UP000184267"/>
    </source>
</evidence>
<feature type="domain" description="Riboflavin kinase" evidence="13">
    <location>
        <begin position="30"/>
        <end position="172"/>
    </location>
</feature>
<evidence type="ECO:0000256" key="3">
    <source>
        <dbReference type="ARBA" id="ARBA00010108"/>
    </source>
</evidence>